<evidence type="ECO:0000313" key="10">
    <source>
        <dbReference type="EMBL" id="NVO27642.1"/>
    </source>
</evidence>
<name>A0A850Q0T3_9RHOB</name>
<dbReference type="GO" id="GO:0009055">
    <property type="term" value="F:electron transfer activity"/>
    <property type="evidence" value="ECO:0007669"/>
    <property type="project" value="InterPro"/>
</dbReference>
<dbReference type="PRINTS" id="PR00604">
    <property type="entry name" value="CYTCHRMECIAB"/>
</dbReference>
<dbReference type="InterPro" id="IPR036909">
    <property type="entry name" value="Cyt_c-like_dom_sf"/>
</dbReference>
<evidence type="ECO:0000256" key="6">
    <source>
        <dbReference type="PROSITE-ProRule" id="PRU00433"/>
    </source>
</evidence>
<dbReference type="InterPro" id="IPR002327">
    <property type="entry name" value="Cyt_c_1A/1B"/>
</dbReference>
<protein>
    <submittedName>
        <fullName evidence="9">C-type cytochrome</fullName>
    </submittedName>
</protein>
<keyword evidence="3 6" id="KW-0479">Metal-binding</keyword>
<dbReference type="EMBL" id="JABCJD010000004">
    <property type="protein sequence ID" value="NVO27642.1"/>
    <property type="molecule type" value="Genomic_DNA"/>
</dbReference>
<evidence type="ECO:0000256" key="3">
    <source>
        <dbReference type="ARBA" id="ARBA00022723"/>
    </source>
</evidence>
<feature type="signal peptide" evidence="7">
    <location>
        <begin position="1"/>
        <end position="16"/>
    </location>
</feature>
<evidence type="ECO:0000313" key="11">
    <source>
        <dbReference type="Proteomes" id="UP000523601"/>
    </source>
</evidence>
<evidence type="ECO:0000256" key="7">
    <source>
        <dbReference type="SAM" id="SignalP"/>
    </source>
</evidence>
<keyword evidence="1" id="KW-0813">Transport</keyword>
<organism evidence="9 12">
    <name type="scientific">Donghicola mangrovi</name>
    <dbReference type="NCBI Taxonomy" id="2729614"/>
    <lineage>
        <taxon>Bacteria</taxon>
        <taxon>Pseudomonadati</taxon>
        <taxon>Pseudomonadota</taxon>
        <taxon>Alphaproteobacteria</taxon>
        <taxon>Rhodobacterales</taxon>
        <taxon>Roseobacteraceae</taxon>
        <taxon>Donghicola</taxon>
    </lineage>
</organism>
<keyword evidence="4" id="KW-0249">Electron transport</keyword>
<dbReference type="PANTHER" id="PTHR11961">
    <property type="entry name" value="CYTOCHROME C"/>
    <property type="match status" value="1"/>
</dbReference>
<feature type="domain" description="Cytochrome c" evidence="8">
    <location>
        <begin position="24"/>
        <end position="124"/>
    </location>
</feature>
<keyword evidence="5 6" id="KW-0408">Iron</keyword>
<comment type="caution">
    <text evidence="9">The sequence shown here is derived from an EMBL/GenBank/DDBJ whole genome shotgun (WGS) entry which is preliminary data.</text>
</comment>
<keyword evidence="2 6" id="KW-0349">Heme</keyword>
<gene>
    <name evidence="10" type="ORF">HJ526_09445</name>
    <name evidence="9" type="ORF">HJ536_04935</name>
</gene>
<dbReference type="InterPro" id="IPR009056">
    <property type="entry name" value="Cyt_c-like_dom"/>
</dbReference>
<dbReference type="Proteomes" id="UP000592216">
    <property type="component" value="Unassembled WGS sequence"/>
</dbReference>
<proteinExistence type="predicted"/>
<dbReference type="AlphaFoldDB" id="A0A850Q0T3"/>
<evidence type="ECO:0000313" key="12">
    <source>
        <dbReference type="Proteomes" id="UP000592216"/>
    </source>
</evidence>
<dbReference type="GO" id="GO:0020037">
    <property type="term" value="F:heme binding"/>
    <property type="evidence" value="ECO:0007669"/>
    <property type="project" value="InterPro"/>
</dbReference>
<sequence length="133" mass="14115">MAFAVLAAVAAAPALAADSTFEAVKVTAGETLFKAECRRCHAPDADHDSYGPPLENVVGRAAGTYPDYDYSTALEASGIVWTPAALRAWMEDNDGFMPGTKMRHVGISDPTVQEFILAYLSSITTQDNSAVSK</sequence>
<accession>A0A850Q0T3</accession>
<reference evidence="11 12" key="1">
    <citation type="submission" date="2020-04" db="EMBL/GenBank/DDBJ databases">
        <title>Donghicola sp., a member of the Rhodobacteraceae family isolated from mangrove forest in Thailand.</title>
        <authorList>
            <person name="Charoenyingcharoen P."/>
            <person name="Yukphan P."/>
        </authorList>
    </citation>
    <scope>NUCLEOTIDE SEQUENCE [LARGE SCALE GENOMIC DNA]</scope>
    <source>
        <strain evidence="9 12">B5-SW-15</strain>
        <strain evidence="10 11">C2-DW-16</strain>
    </source>
</reference>
<keyword evidence="11" id="KW-1185">Reference proteome</keyword>
<dbReference type="Gene3D" id="1.10.760.10">
    <property type="entry name" value="Cytochrome c-like domain"/>
    <property type="match status" value="1"/>
</dbReference>
<dbReference type="EMBL" id="JABCJE010000002">
    <property type="protein sequence ID" value="NVO22696.1"/>
    <property type="molecule type" value="Genomic_DNA"/>
</dbReference>
<dbReference type="PROSITE" id="PS51007">
    <property type="entry name" value="CYTC"/>
    <property type="match status" value="1"/>
</dbReference>
<evidence type="ECO:0000256" key="1">
    <source>
        <dbReference type="ARBA" id="ARBA00022448"/>
    </source>
</evidence>
<keyword evidence="7" id="KW-0732">Signal</keyword>
<dbReference type="GO" id="GO:0046872">
    <property type="term" value="F:metal ion binding"/>
    <property type="evidence" value="ECO:0007669"/>
    <property type="project" value="UniProtKB-KW"/>
</dbReference>
<evidence type="ECO:0000256" key="2">
    <source>
        <dbReference type="ARBA" id="ARBA00022617"/>
    </source>
</evidence>
<dbReference type="Pfam" id="PF00034">
    <property type="entry name" value="Cytochrom_C"/>
    <property type="match status" value="1"/>
</dbReference>
<evidence type="ECO:0000256" key="4">
    <source>
        <dbReference type="ARBA" id="ARBA00022982"/>
    </source>
</evidence>
<evidence type="ECO:0000259" key="8">
    <source>
        <dbReference type="PROSITE" id="PS51007"/>
    </source>
</evidence>
<evidence type="ECO:0000313" key="9">
    <source>
        <dbReference type="EMBL" id="NVO22696.1"/>
    </source>
</evidence>
<feature type="chain" id="PRO_5032371361" evidence="7">
    <location>
        <begin position="17"/>
        <end position="133"/>
    </location>
</feature>
<dbReference type="Proteomes" id="UP000523601">
    <property type="component" value="Unassembled WGS sequence"/>
</dbReference>
<dbReference type="SUPFAM" id="SSF46626">
    <property type="entry name" value="Cytochrome c"/>
    <property type="match status" value="1"/>
</dbReference>
<evidence type="ECO:0000256" key="5">
    <source>
        <dbReference type="ARBA" id="ARBA00023004"/>
    </source>
</evidence>